<protein>
    <recommendedName>
        <fullName evidence="5">Major facilitator superfamily (MFS) profile domain-containing protein</fullName>
    </recommendedName>
</protein>
<feature type="region of interest" description="Disordered" evidence="1">
    <location>
        <begin position="1"/>
        <end position="32"/>
    </location>
</feature>
<organism evidence="3 4">
    <name type="scientific">Microlunatus panaciterrae</name>
    <dbReference type="NCBI Taxonomy" id="400768"/>
    <lineage>
        <taxon>Bacteria</taxon>
        <taxon>Bacillati</taxon>
        <taxon>Actinomycetota</taxon>
        <taxon>Actinomycetes</taxon>
        <taxon>Propionibacteriales</taxon>
        <taxon>Propionibacteriaceae</taxon>
        <taxon>Microlunatus</taxon>
    </lineage>
</organism>
<feature type="transmembrane region" description="Helical" evidence="2">
    <location>
        <begin position="138"/>
        <end position="159"/>
    </location>
</feature>
<keyword evidence="2" id="KW-0472">Membrane</keyword>
<proteinExistence type="predicted"/>
<feature type="transmembrane region" description="Helical" evidence="2">
    <location>
        <begin position="103"/>
        <end position="126"/>
    </location>
</feature>
<keyword evidence="4" id="KW-1185">Reference proteome</keyword>
<feature type="transmembrane region" description="Helical" evidence="2">
    <location>
        <begin position="55"/>
        <end position="83"/>
    </location>
</feature>
<feature type="transmembrane region" description="Helical" evidence="2">
    <location>
        <begin position="179"/>
        <end position="206"/>
    </location>
</feature>
<gene>
    <name evidence="3" type="ORF">JOE57_001020</name>
</gene>
<evidence type="ECO:0000313" key="3">
    <source>
        <dbReference type="EMBL" id="MBM7798099.1"/>
    </source>
</evidence>
<evidence type="ECO:0000256" key="2">
    <source>
        <dbReference type="SAM" id="Phobius"/>
    </source>
</evidence>
<evidence type="ECO:0008006" key="5">
    <source>
        <dbReference type="Google" id="ProtNLM"/>
    </source>
</evidence>
<keyword evidence="2" id="KW-1133">Transmembrane helix</keyword>
<evidence type="ECO:0000256" key="1">
    <source>
        <dbReference type="SAM" id="MobiDB-lite"/>
    </source>
</evidence>
<dbReference type="EMBL" id="JAFBCF010000001">
    <property type="protein sequence ID" value="MBM7798099.1"/>
    <property type="molecule type" value="Genomic_DNA"/>
</dbReference>
<reference evidence="3 4" key="1">
    <citation type="submission" date="2021-01" db="EMBL/GenBank/DDBJ databases">
        <title>Sequencing the genomes of 1000 actinobacteria strains.</title>
        <authorList>
            <person name="Klenk H.-P."/>
        </authorList>
    </citation>
    <scope>NUCLEOTIDE SEQUENCE [LARGE SCALE GENOMIC DNA]</scope>
    <source>
        <strain evidence="3 4">DSM 18662</strain>
    </source>
</reference>
<name>A0ABS2RGH1_9ACTN</name>
<accession>A0ABS2RGH1</accession>
<dbReference type="RefSeq" id="WP_204916695.1">
    <property type="nucleotide sequence ID" value="NZ_BAAAQP010000011.1"/>
</dbReference>
<evidence type="ECO:0000313" key="4">
    <source>
        <dbReference type="Proteomes" id="UP000704762"/>
    </source>
</evidence>
<sequence>MSSTTNPDEGKGRTPAGDRTTPPTGRPAEETVVPVTEDRRAVVAREKEAFGGIKVGAAFFGWLTATGTAVILTALVAGTGAALGLTTQDLPKSTDTANVQTVGLTGGIILLVVIFIAYYCGGYVAGRMSRFNGLRQGVAVWLWAIVIAIVVAILGVLAGQNYDVLARLNGFPRIPVNEGTLTTAGIVTAVGVVVVSLIGAILGGLGGMRFHRKVDRAGLGR</sequence>
<comment type="caution">
    <text evidence="3">The sequence shown here is derived from an EMBL/GenBank/DDBJ whole genome shotgun (WGS) entry which is preliminary data.</text>
</comment>
<dbReference type="Proteomes" id="UP000704762">
    <property type="component" value="Unassembled WGS sequence"/>
</dbReference>
<keyword evidence="2" id="KW-0812">Transmembrane</keyword>